<dbReference type="InterPro" id="IPR001610">
    <property type="entry name" value="PAC"/>
</dbReference>
<evidence type="ECO:0000256" key="3">
    <source>
        <dbReference type="ARBA" id="ARBA00022991"/>
    </source>
</evidence>
<dbReference type="Pfam" id="PF07568">
    <property type="entry name" value="HisKA_2"/>
    <property type="match status" value="1"/>
</dbReference>
<dbReference type="SMART" id="SM00091">
    <property type="entry name" value="PAS"/>
    <property type="match status" value="1"/>
</dbReference>
<reference evidence="6" key="1">
    <citation type="submission" date="2021-02" db="EMBL/GenBank/DDBJ databases">
        <title>Skermanella TT6 skin isolate.</title>
        <authorList>
            <person name="Lee K."/>
            <person name="Ganzorig M."/>
        </authorList>
    </citation>
    <scope>NUCLEOTIDE SEQUENCE</scope>
    <source>
        <strain evidence="6">TT6</strain>
    </source>
</reference>
<dbReference type="Proteomes" id="UP000595197">
    <property type="component" value="Chromosome"/>
</dbReference>
<dbReference type="CDD" id="cd00130">
    <property type="entry name" value="PAS"/>
    <property type="match status" value="1"/>
</dbReference>
<dbReference type="NCBIfam" id="TIGR00229">
    <property type="entry name" value="sensory_box"/>
    <property type="match status" value="1"/>
</dbReference>
<dbReference type="PANTHER" id="PTHR47429">
    <property type="entry name" value="PROTEIN TWIN LOV 1"/>
    <property type="match status" value="1"/>
</dbReference>
<keyword evidence="1" id="KW-0285">Flavoprotein</keyword>
<dbReference type="PROSITE" id="PS50112">
    <property type="entry name" value="PAS"/>
    <property type="match status" value="1"/>
</dbReference>
<proteinExistence type="predicted"/>
<dbReference type="Gene3D" id="3.30.565.10">
    <property type="entry name" value="Histidine kinase-like ATPase, C-terminal domain"/>
    <property type="match status" value="1"/>
</dbReference>
<feature type="domain" description="PAC" evidence="5">
    <location>
        <begin position="93"/>
        <end position="147"/>
    </location>
</feature>
<dbReference type="SUPFAM" id="SSF55785">
    <property type="entry name" value="PYP-like sensor domain (PAS domain)"/>
    <property type="match status" value="1"/>
</dbReference>
<dbReference type="SUPFAM" id="SSF55874">
    <property type="entry name" value="ATPase domain of HSP90 chaperone/DNA topoisomerase II/histidine kinase"/>
    <property type="match status" value="1"/>
</dbReference>
<protein>
    <submittedName>
        <fullName evidence="6">PAS domain-containing protein</fullName>
    </submittedName>
</protein>
<evidence type="ECO:0000256" key="1">
    <source>
        <dbReference type="ARBA" id="ARBA00022630"/>
    </source>
</evidence>
<dbReference type="EMBL" id="CP067420">
    <property type="protein sequence ID" value="QQP89400.1"/>
    <property type="molecule type" value="Genomic_DNA"/>
</dbReference>
<evidence type="ECO:0000313" key="6">
    <source>
        <dbReference type="EMBL" id="QQP89400.1"/>
    </source>
</evidence>
<organism evidence="6 7">
    <name type="scientific">Skermanella cutis</name>
    <dbReference type="NCBI Taxonomy" id="2775420"/>
    <lineage>
        <taxon>Bacteria</taxon>
        <taxon>Pseudomonadati</taxon>
        <taxon>Pseudomonadota</taxon>
        <taxon>Alphaproteobacteria</taxon>
        <taxon>Rhodospirillales</taxon>
        <taxon>Azospirillaceae</taxon>
        <taxon>Skermanella</taxon>
    </lineage>
</organism>
<dbReference type="RefSeq" id="WP_201075596.1">
    <property type="nucleotide sequence ID" value="NZ_CP067420.1"/>
</dbReference>
<dbReference type="Gene3D" id="3.30.450.20">
    <property type="entry name" value="PAS domain"/>
    <property type="match status" value="1"/>
</dbReference>
<evidence type="ECO:0000259" key="4">
    <source>
        <dbReference type="PROSITE" id="PS50112"/>
    </source>
</evidence>
<dbReference type="InterPro" id="IPR000700">
    <property type="entry name" value="PAS-assoc_C"/>
</dbReference>
<dbReference type="Pfam" id="PF13426">
    <property type="entry name" value="PAS_9"/>
    <property type="match status" value="1"/>
</dbReference>
<dbReference type="InterPro" id="IPR036890">
    <property type="entry name" value="HATPase_C_sf"/>
</dbReference>
<accession>A0ABX7B703</accession>
<evidence type="ECO:0000259" key="5">
    <source>
        <dbReference type="PROSITE" id="PS50113"/>
    </source>
</evidence>
<dbReference type="InterPro" id="IPR035965">
    <property type="entry name" value="PAS-like_dom_sf"/>
</dbReference>
<gene>
    <name evidence="6" type="ORF">IGS68_26050</name>
</gene>
<name>A0ABX7B703_9PROT</name>
<dbReference type="PANTHER" id="PTHR47429:SF2">
    <property type="entry name" value="PROTEIN TWIN LOV 1"/>
    <property type="match status" value="1"/>
</dbReference>
<dbReference type="SMART" id="SM00387">
    <property type="entry name" value="HATPase_c"/>
    <property type="match status" value="1"/>
</dbReference>
<keyword evidence="2" id="KW-0288">FMN</keyword>
<dbReference type="PROSITE" id="PS50113">
    <property type="entry name" value="PAC"/>
    <property type="match status" value="1"/>
</dbReference>
<keyword evidence="7" id="KW-1185">Reference proteome</keyword>
<feature type="domain" description="PAS" evidence="4">
    <location>
        <begin position="19"/>
        <end position="92"/>
    </location>
</feature>
<evidence type="ECO:0000256" key="2">
    <source>
        <dbReference type="ARBA" id="ARBA00022643"/>
    </source>
</evidence>
<sequence>MQTPPKEMGNIALINHPSRENPFRSVVEGSRMPIVVTDPNQDDNPIVFANQAFVDLTGYDLDEIIGHNCRFLQGPDSDPEVRRLIGGALAEQHDIKIEVLNYRKNGTAFWNELYISPIHDDEGNLLYFFGSQLDCTLRRQAAARIVEANAQLERRVEERTRDLEQALRHREVLLHELQHRVKNNLQVMASLIRLQAGRSDSEAMKVGFENLLHRINALELIYRKLYTADAGPTLELGGYLAEICETLANFHGPDRGIVLDVRTRPCHVPVETALPLGLILNELVTNSFRHAFADRKTGTIRLKLEPLDGTRWELRIGDDGVGAAGGLDWETNNNLGLSLVKALAKQIRATVEVDGSAGTLFTLTFQAQAADARAGRSAAG</sequence>
<dbReference type="Pfam" id="PF02518">
    <property type="entry name" value="HATPase_c"/>
    <property type="match status" value="1"/>
</dbReference>
<dbReference type="SMART" id="SM00086">
    <property type="entry name" value="PAC"/>
    <property type="match status" value="1"/>
</dbReference>
<evidence type="ECO:0000313" key="7">
    <source>
        <dbReference type="Proteomes" id="UP000595197"/>
    </source>
</evidence>
<dbReference type="InterPro" id="IPR003594">
    <property type="entry name" value="HATPase_dom"/>
</dbReference>
<keyword evidence="3" id="KW-0157">Chromophore</keyword>
<dbReference type="InterPro" id="IPR011495">
    <property type="entry name" value="Sig_transdc_His_kin_sub2_dim/P"/>
</dbReference>
<dbReference type="InterPro" id="IPR000014">
    <property type="entry name" value="PAS"/>
</dbReference>